<dbReference type="AlphaFoldDB" id="A0A1F5X1E0"/>
<dbReference type="SUPFAM" id="SSF53300">
    <property type="entry name" value="vWA-like"/>
    <property type="match status" value="1"/>
</dbReference>
<reference evidence="2 3" key="1">
    <citation type="journal article" date="2016" name="Nat. Commun.">
        <title>Thousands of microbial genomes shed light on interconnected biogeochemical processes in an aquifer system.</title>
        <authorList>
            <person name="Anantharaman K."/>
            <person name="Brown C.T."/>
            <person name="Hug L.A."/>
            <person name="Sharon I."/>
            <person name="Castelle C.J."/>
            <person name="Probst A.J."/>
            <person name="Thomas B.C."/>
            <person name="Singh A."/>
            <person name="Wilkins M.J."/>
            <person name="Karaoz U."/>
            <person name="Brodie E.L."/>
            <person name="Williams K.H."/>
            <person name="Hubbard S.S."/>
            <person name="Banfield J.F."/>
        </authorList>
    </citation>
    <scope>NUCLEOTIDE SEQUENCE [LARGE SCALE GENOMIC DNA]</scope>
</reference>
<accession>A0A1F5X1E0</accession>
<evidence type="ECO:0000313" key="3">
    <source>
        <dbReference type="Proteomes" id="UP000178114"/>
    </source>
</evidence>
<comment type="caution">
    <text evidence="2">The sequence shown here is derived from an EMBL/GenBank/DDBJ whole genome shotgun (WGS) entry which is preliminary data.</text>
</comment>
<dbReference type="InterPro" id="IPR036465">
    <property type="entry name" value="vWFA_dom_sf"/>
</dbReference>
<dbReference type="Proteomes" id="UP000178114">
    <property type="component" value="Unassembled WGS sequence"/>
</dbReference>
<feature type="compositionally biased region" description="Basic and acidic residues" evidence="1">
    <location>
        <begin position="15"/>
        <end position="24"/>
    </location>
</feature>
<proteinExistence type="predicted"/>
<feature type="region of interest" description="Disordered" evidence="1">
    <location>
        <begin position="77"/>
        <end position="109"/>
    </location>
</feature>
<dbReference type="PANTHER" id="PTHR30510">
    <property type="entry name" value="UPF0229 PROTEIN YEAH"/>
    <property type="match status" value="1"/>
</dbReference>
<feature type="region of interest" description="Disordered" evidence="1">
    <location>
        <begin position="1"/>
        <end position="29"/>
    </location>
</feature>
<name>A0A1F5X1E0_9BACT</name>
<protein>
    <submittedName>
        <fullName evidence="2">Sporulation protein YhbH</fullName>
    </submittedName>
</protein>
<evidence type="ECO:0000256" key="1">
    <source>
        <dbReference type="SAM" id="MobiDB-lite"/>
    </source>
</evidence>
<dbReference type="InterPro" id="IPR006698">
    <property type="entry name" value="UPF0229"/>
</dbReference>
<dbReference type="Pfam" id="PF04285">
    <property type="entry name" value="DUF444"/>
    <property type="match status" value="1"/>
</dbReference>
<feature type="compositionally biased region" description="Low complexity" evidence="1">
    <location>
        <begin position="85"/>
        <end position="109"/>
    </location>
</feature>
<organism evidence="2 3">
    <name type="scientific">Candidatus Giovannonibacteria bacterium RIFCSPLOWO2_01_FULL_45_34</name>
    <dbReference type="NCBI Taxonomy" id="1798351"/>
    <lineage>
        <taxon>Bacteria</taxon>
        <taxon>Candidatus Giovannoniibacteriota</taxon>
    </lineage>
</organism>
<evidence type="ECO:0000313" key="2">
    <source>
        <dbReference type="EMBL" id="OGF81714.1"/>
    </source>
</evidence>
<sequence>MAIFNDPKEGTGGARHSDRTAGDRLRHRQKVRDAIRGDIGNIIAEESIIGKDKGRVIKVPIRGVKEYRFVYGENAPGVGQGGDGDVQPGQTIGQGKKGAQGQQAGDQPGVDYYETEINLDELIEIMFEDLELPFMERKKFREMEVEKKFKQKGFKKKGIQARLNRKRTQIEHIKDMQGNARSTDAVKEEIKKLQAAGRTAEAKVLEDNLRAWQTEQDLLRAKLSSKGSAIERRKNWIPMRNRNKRFGRTVLEVRKDSNAVVLCIMDTSGSMDTMKKYLARSFFFLLYRFLCTRYENVRIVFIAHHTEARVVTEEEFFHKGESGGTFISSGYNKALEVIREKFPLSLWNVYAFHCSDGDNFESDNPAALKAAQELADASNLFGYGEIKPLGAGYYGGSMIQYLSQVDRPNFQTIQIQRKEDVWSAFKSFLEKDKIKE</sequence>
<dbReference type="STRING" id="1798351.A2930_03880"/>
<dbReference type="EMBL" id="MFID01000006">
    <property type="protein sequence ID" value="OGF81714.1"/>
    <property type="molecule type" value="Genomic_DNA"/>
</dbReference>
<gene>
    <name evidence="2" type="ORF">A2930_03880</name>
</gene>
<dbReference type="PANTHER" id="PTHR30510:SF2">
    <property type="entry name" value="UPF0229 PROTEIN YEAH"/>
    <property type="match status" value="1"/>
</dbReference>